<keyword evidence="5" id="KW-1185">Reference proteome</keyword>
<dbReference type="EMBL" id="CP097330">
    <property type="protein sequence ID" value="URF04616.1"/>
    <property type="molecule type" value="Genomic_DNA"/>
</dbReference>
<dbReference type="Proteomes" id="UP001056132">
    <property type="component" value="Chromosome 1"/>
</dbReference>
<organism evidence="4 6">
    <name type="scientific">Cupriavidus campinensis</name>
    <dbReference type="NCBI Taxonomy" id="151783"/>
    <lineage>
        <taxon>Bacteria</taxon>
        <taxon>Pseudomonadati</taxon>
        <taxon>Pseudomonadota</taxon>
        <taxon>Betaproteobacteria</taxon>
        <taxon>Burkholderiales</taxon>
        <taxon>Burkholderiaceae</taxon>
        <taxon>Cupriavidus</taxon>
    </lineage>
</organism>
<gene>
    <name evidence="3" type="ORF">FGG12_27685</name>
    <name evidence="4" type="ORF">M5D45_01810</name>
</gene>
<evidence type="ECO:0000256" key="2">
    <source>
        <dbReference type="SAM" id="SignalP"/>
    </source>
</evidence>
<evidence type="ECO:0000256" key="1">
    <source>
        <dbReference type="SAM" id="MobiDB-lite"/>
    </source>
</evidence>
<reference evidence="3 5" key="1">
    <citation type="submission" date="2019-05" db="EMBL/GenBank/DDBJ databases">
        <title>Whole genome sequence analysis of Cupriavidus campinensis S14E4C strain.</title>
        <authorList>
            <person name="Abbaszade G."/>
            <person name="Szabo A."/>
            <person name="Toumi M."/>
            <person name="Toth E."/>
        </authorList>
    </citation>
    <scope>NUCLEOTIDE SEQUENCE [LARGE SCALE GENOMIC DNA]</scope>
    <source>
        <strain evidence="3 5">S14E4C</strain>
    </source>
</reference>
<dbReference type="Proteomes" id="UP000318943">
    <property type="component" value="Unassembled WGS sequence"/>
</dbReference>
<dbReference type="PROSITE" id="PS51257">
    <property type="entry name" value="PROKAR_LIPOPROTEIN"/>
    <property type="match status" value="1"/>
</dbReference>
<feature type="region of interest" description="Disordered" evidence="1">
    <location>
        <begin position="46"/>
        <end position="129"/>
    </location>
</feature>
<reference evidence="4" key="3">
    <citation type="submission" date="2022-05" db="EMBL/GenBank/DDBJ databases">
        <authorList>
            <person name="Kunte H.-J."/>
        </authorList>
    </citation>
    <scope>NUCLEOTIDE SEQUENCE</scope>
    <source>
        <strain evidence="4">G5</strain>
    </source>
</reference>
<evidence type="ECO:0000313" key="6">
    <source>
        <dbReference type="Proteomes" id="UP001056132"/>
    </source>
</evidence>
<reference evidence="4" key="2">
    <citation type="journal article" date="2022" name="Microbiol. Resour. Announc.">
        <title>Genome Sequence of Cupriavidus campinensis Strain G5, a Member of a Bacterial Consortium Capable of Polyethylene Degradation.</title>
        <authorList>
            <person name="Schneider B."/>
            <person name="Pfeiffer F."/>
            <person name="Dyall-Smith M."/>
            <person name="Kunte H.J."/>
        </authorList>
    </citation>
    <scope>NUCLEOTIDE SEQUENCE</scope>
    <source>
        <strain evidence="4">G5</strain>
    </source>
</reference>
<evidence type="ECO:0000313" key="5">
    <source>
        <dbReference type="Proteomes" id="UP000318943"/>
    </source>
</evidence>
<evidence type="ECO:0008006" key="7">
    <source>
        <dbReference type="Google" id="ProtNLM"/>
    </source>
</evidence>
<dbReference type="EMBL" id="VCIZ01000027">
    <property type="protein sequence ID" value="TSP09405.1"/>
    <property type="molecule type" value="Genomic_DNA"/>
</dbReference>
<evidence type="ECO:0000313" key="4">
    <source>
        <dbReference type="EMBL" id="URF04616.1"/>
    </source>
</evidence>
<dbReference type="AlphaFoldDB" id="A0AAE9L2F5"/>
<evidence type="ECO:0000313" key="3">
    <source>
        <dbReference type="EMBL" id="TSP09405.1"/>
    </source>
</evidence>
<name>A0AAE9L2F5_9BURK</name>
<feature type="compositionally biased region" description="Basic and acidic residues" evidence="1">
    <location>
        <begin position="109"/>
        <end position="129"/>
    </location>
</feature>
<sequence length="129" mass="13908">MPSRCLAAVKCHAVVLLALGACLPAYAQTQPQPQPGGAAAIDNVIGDAVKEGESPYRPTPRPPGAAAPTQQTIDDAECQQLMRQMNETPKRSYKPGAPMENSQGSDVMSVERDRTRRQLQKTFKEKCGT</sequence>
<proteinExistence type="predicted"/>
<feature type="chain" id="PRO_5042191316" description="DUF4148 domain-containing protein" evidence="2">
    <location>
        <begin position="28"/>
        <end position="129"/>
    </location>
</feature>
<dbReference type="KEGG" id="ccam:M5D45_01810"/>
<accession>A0AAE9L2F5</accession>
<protein>
    <recommendedName>
        <fullName evidence="7">DUF4148 domain-containing protein</fullName>
    </recommendedName>
</protein>
<feature type="signal peptide" evidence="2">
    <location>
        <begin position="1"/>
        <end position="27"/>
    </location>
</feature>
<dbReference type="RefSeq" id="WP_144203090.1">
    <property type="nucleotide sequence ID" value="NZ_CAJPVH010000060.1"/>
</dbReference>
<keyword evidence="2" id="KW-0732">Signal</keyword>